<organism evidence="1 2">
    <name type="scientific">Vibrio ishigakensis</name>
    <dbReference type="NCBI Taxonomy" id="1481914"/>
    <lineage>
        <taxon>Bacteria</taxon>
        <taxon>Pseudomonadati</taxon>
        <taxon>Pseudomonadota</taxon>
        <taxon>Gammaproteobacteria</taxon>
        <taxon>Vibrionales</taxon>
        <taxon>Vibrionaceae</taxon>
        <taxon>Vibrio</taxon>
    </lineage>
</organism>
<dbReference type="Gene3D" id="3.30.429.10">
    <property type="entry name" value="Macrophage Migration Inhibitory Factor"/>
    <property type="match status" value="1"/>
</dbReference>
<gene>
    <name evidence="1" type="ORF">JCM19232_2021</name>
</gene>
<dbReference type="InterPro" id="IPR014347">
    <property type="entry name" value="Tautomerase/MIF_sf"/>
</dbReference>
<dbReference type="CDD" id="cd00580">
    <property type="entry name" value="CHMI"/>
    <property type="match status" value="1"/>
</dbReference>
<dbReference type="InterPro" id="IPR004220">
    <property type="entry name" value="5-COMe_2-OHmuconate_Isoase"/>
</dbReference>
<dbReference type="Pfam" id="PF02962">
    <property type="entry name" value="CHMI"/>
    <property type="match status" value="1"/>
</dbReference>
<keyword evidence="1" id="KW-0413">Isomerase</keyword>
<comment type="caution">
    <text evidence="1">The sequence shown here is derived from an EMBL/GenBank/DDBJ whole genome shotgun (WGS) entry which is preliminary data.</text>
</comment>
<dbReference type="Proteomes" id="UP000031670">
    <property type="component" value="Unassembled WGS sequence"/>
</dbReference>
<dbReference type="EMBL" id="BBSA01000017">
    <property type="protein sequence ID" value="GAM65146.1"/>
    <property type="molecule type" value="Genomic_DNA"/>
</dbReference>
<sequence>MPNLVMEYTQPIEERVNVQGLLQDLHQSMIDSGLFEASSVKSRALRCHTWLVGEHEDDVDFIHLTVELLSGRTEEQKRALSRDLMQLLTQNAEWVHSLTINVRDMDRDCFQKVSHD</sequence>
<reference evidence="1 2" key="1">
    <citation type="submission" date="2015-01" db="EMBL/GenBank/DDBJ databases">
        <title>Vibrio sp. C5 JCM 19232 whole genome shotgun sequence.</title>
        <authorList>
            <person name="Sawabe T."/>
            <person name="Meirelles P."/>
            <person name="Feng G."/>
            <person name="Sayaka M."/>
            <person name="Hattori M."/>
            <person name="Ohkuma M."/>
        </authorList>
    </citation>
    <scope>NUCLEOTIDE SEQUENCE [LARGE SCALE GENOMIC DNA]</scope>
    <source>
        <strain evidence="1 2">JCM19232</strain>
    </source>
</reference>
<dbReference type="SUPFAM" id="SSF55331">
    <property type="entry name" value="Tautomerase/MIF"/>
    <property type="match status" value="1"/>
</dbReference>
<dbReference type="AlphaFoldDB" id="A0A0B8PFM9"/>
<accession>A0A0B8PFM9</accession>
<reference evidence="1 2" key="2">
    <citation type="submission" date="2015-01" db="EMBL/GenBank/DDBJ databases">
        <authorList>
            <consortium name="NBRP consortium"/>
            <person name="Sawabe T."/>
            <person name="Meirelles P."/>
            <person name="Feng G."/>
            <person name="Sayaka M."/>
            <person name="Hattori M."/>
            <person name="Ohkuma M."/>
        </authorList>
    </citation>
    <scope>NUCLEOTIDE SEQUENCE [LARGE SCALE GENOMIC DNA]</scope>
    <source>
        <strain evidence="1 2">JCM19232</strain>
    </source>
</reference>
<name>A0A0B8PFM9_9VIBR</name>
<protein>
    <submittedName>
        <fullName evidence="1">5-carboxymethyl-2-hydroxymuconate delta-isomerase</fullName>
    </submittedName>
</protein>
<proteinExistence type="predicted"/>
<evidence type="ECO:0000313" key="2">
    <source>
        <dbReference type="Proteomes" id="UP000031670"/>
    </source>
</evidence>
<dbReference type="GO" id="GO:0008704">
    <property type="term" value="F:5-carboxymethyl-2-hydroxymuconate delta-isomerase activity"/>
    <property type="evidence" value="ECO:0007669"/>
    <property type="project" value="InterPro"/>
</dbReference>
<dbReference type="PANTHER" id="PTHR37950:SF1">
    <property type="entry name" value="4-HYDROXYPHENYLACETATE CATABOLISM PROTEIN"/>
    <property type="match status" value="1"/>
</dbReference>
<evidence type="ECO:0000313" key="1">
    <source>
        <dbReference type="EMBL" id="GAM65146.1"/>
    </source>
</evidence>
<dbReference type="PANTHER" id="PTHR37950">
    <property type="entry name" value="4-HYDROXYPHENYLACETATE CATABOLISM PROTEIN"/>
    <property type="match status" value="1"/>
</dbReference>